<keyword evidence="4" id="KW-1015">Disulfide bond</keyword>
<dbReference type="InterPro" id="IPR013766">
    <property type="entry name" value="Thioredoxin_domain"/>
</dbReference>
<comment type="caution">
    <text evidence="7">The sequence shown here is derived from an EMBL/GenBank/DDBJ whole genome shotgun (WGS) entry which is preliminary data.</text>
</comment>
<evidence type="ECO:0000256" key="2">
    <source>
        <dbReference type="ARBA" id="ARBA00022862"/>
    </source>
</evidence>
<organism evidence="7 8">
    <name type="scientific">Bradyrhizobium daqingense</name>
    <dbReference type="NCBI Taxonomy" id="993502"/>
    <lineage>
        <taxon>Bacteria</taxon>
        <taxon>Pseudomonadati</taxon>
        <taxon>Pseudomonadota</taxon>
        <taxon>Alphaproteobacteria</taxon>
        <taxon>Hyphomicrobiales</taxon>
        <taxon>Nitrobacteraceae</taxon>
        <taxon>Bradyrhizobium</taxon>
    </lineage>
</organism>
<evidence type="ECO:0000256" key="5">
    <source>
        <dbReference type="ARBA" id="ARBA00023284"/>
    </source>
</evidence>
<proteinExistence type="predicted"/>
<dbReference type="GO" id="GO:0034599">
    <property type="term" value="P:cellular response to oxidative stress"/>
    <property type="evidence" value="ECO:0007669"/>
    <property type="project" value="TreeGrafter"/>
</dbReference>
<evidence type="ECO:0000256" key="3">
    <source>
        <dbReference type="ARBA" id="ARBA00023002"/>
    </source>
</evidence>
<reference evidence="7 8" key="1">
    <citation type="journal article" date="2015" name="Stand. Genomic Sci.">
        <title>Genomic Encyclopedia of Bacterial and Archaeal Type Strains, Phase III: the genomes of soil and plant-associated and newly described type strains.</title>
        <authorList>
            <person name="Whitman W.B."/>
            <person name="Woyke T."/>
            <person name="Klenk H.P."/>
            <person name="Zhou Y."/>
            <person name="Lilburn T.G."/>
            <person name="Beck B.J."/>
            <person name="De Vos P."/>
            <person name="Vandamme P."/>
            <person name="Eisen J.A."/>
            <person name="Garrity G."/>
            <person name="Hugenholtz P."/>
            <person name="Kyrpides N.C."/>
        </authorList>
    </citation>
    <scope>NUCLEOTIDE SEQUENCE [LARGE SCALE GENOMIC DNA]</scope>
    <source>
        <strain evidence="7 8">CGMCC 1.10947</strain>
    </source>
</reference>
<evidence type="ECO:0000313" key="7">
    <source>
        <dbReference type="EMBL" id="TWI08739.1"/>
    </source>
</evidence>
<sequence>MTQRNLLEVDWSKIPAPTDDGGAAHLKGMTLPPIGLRATDDTSVTLSTLRGRTVVFAYPRTGEPGKIALVDDWDMIPGARGCTPQTCAFRDLFAELKTAGAAHVFGLSTQSNDYQIEMASRLHLPFPVLSDEKLALTNALKLPTMEVAGLTLIKRLALVIDDAEITHVFYPVFPPDRNAGDVLEWLKTNPVR</sequence>
<dbReference type="InterPro" id="IPR036249">
    <property type="entry name" value="Thioredoxin-like_sf"/>
</dbReference>
<dbReference type="CDD" id="cd03017">
    <property type="entry name" value="PRX_BCP"/>
    <property type="match status" value="1"/>
</dbReference>
<keyword evidence="5" id="KW-0676">Redox-active center</keyword>
<dbReference type="InterPro" id="IPR013740">
    <property type="entry name" value="Redoxin"/>
</dbReference>
<feature type="domain" description="Thioredoxin" evidence="6">
    <location>
        <begin position="25"/>
        <end position="191"/>
    </location>
</feature>
<dbReference type="SUPFAM" id="SSF52833">
    <property type="entry name" value="Thioredoxin-like"/>
    <property type="match status" value="1"/>
</dbReference>
<dbReference type="AlphaFoldDB" id="A0A562LM80"/>
<dbReference type="PANTHER" id="PTHR42801">
    <property type="entry name" value="THIOREDOXIN-DEPENDENT PEROXIDE REDUCTASE"/>
    <property type="match status" value="1"/>
</dbReference>
<dbReference type="GO" id="GO:0008379">
    <property type="term" value="F:thioredoxin peroxidase activity"/>
    <property type="evidence" value="ECO:0007669"/>
    <property type="project" value="TreeGrafter"/>
</dbReference>
<dbReference type="InterPro" id="IPR050924">
    <property type="entry name" value="Peroxiredoxin_BCP/PrxQ"/>
</dbReference>
<dbReference type="EMBL" id="VLKL01000003">
    <property type="protein sequence ID" value="TWI08739.1"/>
    <property type="molecule type" value="Genomic_DNA"/>
</dbReference>
<keyword evidence="1" id="KW-0575">Peroxidase</keyword>
<protein>
    <submittedName>
        <fullName evidence="7">Peroxiredoxin</fullName>
    </submittedName>
</protein>
<evidence type="ECO:0000313" key="8">
    <source>
        <dbReference type="Proteomes" id="UP000317176"/>
    </source>
</evidence>
<keyword evidence="3" id="KW-0560">Oxidoreductase</keyword>
<name>A0A562LM80_9BRAD</name>
<keyword evidence="8" id="KW-1185">Reference proteome</keyword>
<gene>
    <name evidence="7" type="ORF">IQ17_01561</name>
</gene>
<dbReference type="PROSITE" id="PS51352">
    <property type="entry name" value="THIOREDOXIN_2"/>
    <property type="match status" value="1"/>
</dbReference>
<dbReference type="GO" id="GO:0045454">
    <property type="term" value="P:cell redox homeostasis"/>
    <property type="evidence" value="ECO:0007669"/>
    <property type="project" value="TreeGrafter"/>
</dbReference>
<dbReference type="FunFam" id="3.40.30.10:FF:000515">
    <property type="entry name" value="Peroxiredoxin (Alkyl hydroperoxide reductase subunit C)"/>
    <property type="match status" value="1"/>
</dbReference>
<evidence type="ECO:0000256" key="4">
    <source>
        <dbReference type="ARBA" id="ARBA00023157"/>
    </source>
</evidence>
<evidence type="ECO:0000259" key="6">
    <source>
        <dbReference type="PROSITE" id="PS51352"/>
    </source>
</evidence>
<dbReference type="RefSeq" id="WP_145629991.1">
    <property type="nucleotide sequence ID" value="NZ_CP088014.1"/>
</dbReference>
<dbReference type="Gene3D" id="3.40.30.10">
    <property type="entry name" value="Glutaredoxin"/>
    <property type="match status" value="1"/>
</dbReference>
<keyword evidence="2" id="KW-0049">Antioxidant</keyword>
<dbReference type="GO" id="GO:0005737">
    <property type="term" value="C:cytoplasm"/>
    <property type="evidence" value="ECO:0007669"/>
    <property type="project" value="TreeGrafter"/>
</dbReference>
<evidence type="ECO:0000256" key="1">
    <source>
        <dbReference type="ARBA" id="ARBA00022559"/>
    </source>
</evidence>
<dbReference type="PANTHER" id="PTHR42801:SF21">
    <property type="entry name" value="BCPB PROTEIN"/>
    <property type="match status" value="1"/>
</dbReference>
<dbReference type="Proteomes" id="UP000317176">
    <property type="component" value="Unassembled WGS sequence"/>
</dbReference>
<dbReference type="OrthoDB" id="5296483at2"/>
<accession>A0A562LM80</accession>
<dbReference type="Pfam" id="PF08534">
    <property type="entry name" value="Redoxin"/>
    <property type="match status" value="1"/>
</dbReference>